<accession>A0A8S1P2V5</accession>
<proteinExistence type="predicted"/>
<feature type="region of interest" description="Disordered" evidence="2">
    <location>
        <begin position="158"/>
        <end position="211"/>
    </location>
</feature>
<keyword evidence="1" id="KW-0175">Coiled coil</keyword>
<evidence type="ECO:0000256" key="2">
    <source>
        <dbReference type="SAM" id="MobiDB-lite"/>
    </source>
</evidence>
<dbReference type="EMBL" id="CAJJDN010000068">
    <property type="protein sequence ID" value="CAD8097318.1"/>
    <property type="molecule type" value="Genomic_DNA"/>
</dbReference>
<dbReference type="OrthoDB" id="295983at2759"/>
<evidence type="ECO:0000313" key="4">
    <source>
        <dbReference type="Proteomes" id="UP000692954"/>
    </source>
</evidence>
<protein>
    <submittedName>
        <fullName evidence="3">Uncharacterized protein</fullName>
    </submittedName>
</protein>
<reference evidence="3" key="1">
    <citation type="submission" date="2021-01" db="EMBL/GenBank/DDBJ databases">
        <authorList>
            <consortium name="Genoscope - CEA"/>
            <person name="William W."/>
        </authorList>
    </citation>
    <scope>NUCLEOTIDE SEQUENCE</scope>
</reference>
<feature type="compositionally biased region" description="Polar residues" evidence="2">
    <location>
        <begin position="186"/>
        <end position="199"/>
    </location>
</feature>
<dbReference type="AlphaFoldDB" id="A0A8S1P2V5"/>
<organism evidence="3 4">
    <name type="scientific">Paramecium sonneborni</name>
    <dbReference type="NCBI Taxonomy" id="65129"/>
    <lineage>
        <taxon>Eukaryota</taxon>
        <taxon>Sar</taxon>
        <taxon>Alveolata</taxon>
        <taxon>Ciliophora</taxon>
        <taxon>Intramacronucleata</taxon>
        <taxon>Oligohymenophorea</taxon>
        <taxon>Peniculida</taxon>
        <taxon>Parameciidae</taxon>
        <taxon>Paramecium</taxon>
    </lineage>
</organism>
<evidence type="ECO:0000313" key="3">
    <source>
        <dbReference type="EMBL" id="CAD8097318.1"/>
    </source>
</evidence>
<comment type="caution">
    <text evidence="3">The sequence shown here is derived from an EMBL/GenBank/DDBJ whole genome shotgun (WGS) entry which is preliminary data.</text>
</comment>
<dbReference type="Proteomes" id="UP000692954">
    <property type="component" value="Unassembled WGS sequence"/>
</dbReference>
<feature type="coiled-coil region" evidence="1">
    <location>
        <begin position="214"/>
        <end position="248"/>
    </location>
</feature>
<name>A0A8S1P2V5_9CILI</name>
<evidence type="ECO:0000256" key="1">
    <source>
        <dbReference type="SAM" id="Coils"/>
    </source>
</evidence>
<sequence length="497" mass="58833">MNLPNQSKNPKRMMKTLFISQPIIFQSKGLSKSDQVIEIGSESTSTKHSAFQSLESQSLQKQMYGIGFNTEKFIRDNQQLEEDKKKKRVLRPGQITPLQTMSQKSSIQNIFQEAENEERKKFIDYTGGPRFENEKQDKLIKYSVVGYQQFLKIHQEKLKQDQKKKKNQNINNGATDESATEEQLPLKTSQFNEKIQQSRKTPKKNRGDQKVFKKRDLVQIMRDTEKRIKQSQKELEEQERKLPQNVRNAITREDRSIKKHEVVKTLWENVNIQVASNCFRQPEETIMARSDQYREKNQIVQALELCKGDDEKNNSRYWYLKLRWYDHKDSRPPFTLLTQKNQQQSDRRFDNRLTNRFVTDTEAERQDQQEQFVLSDIQSNFNAKLVENPFKQVETVISEQKLKSQQLSGSPKSKLYSTQLESMYHQKLKDKPKKKFADCQDYLSIVGESQFQRELRMLKREQIQEFKLAEIPNEEQEVVISTWNKKSLAKSGEQMMF</sequence>
<keyword evidence="4" id="KW-1185">Reference proteome</keyword>
<gene>
    <name evidence="3" type="ORF">PSON_ATCC_30995.1.T0680082</name>
</gene>